<reference evidence="2" key="1">
    <citation type="submission" date="2021-01" db="EMBL/GenBank/DDBJ databases">
        <authorList>
            <person name="Corre E."/>
            <person name="Pelletier E."/>
            <person name="Niang G."/>
            <person name="Scheremetjew M."/>
            <person name="Finn R."/>
            <person name="Kale V."/>
            <person name="Holt S."/>
            <person name="Cochrane G."/>
            <person name="Meng A."/>
            <person name="Brown T."/>
            <person name="Cohen L."/>
        </authorList>
    </citation>
    <scope>NUCLEOTIDE SEQUENCE</scope>
    <source>
        <strain evidence="2">UNC1205</strain>
    </source>
</reference>
<protein>
    <recommendedName>
        <fullName evidence="3">Nucleotide-diphospho-sugar transferase domain-containing protein</fullName>
    </recommendedName>
</protein>
<keyword evidence="1" id="KW-0472">Membrane</keyword>
<accession>A0A7S0Y5G6</accession>
<keyword evidence="1" id="KW-1133">Transmembrane helix</keyword>
<feature type="transmembrane region" description="Helical" evidence="1">
    <location>
        <begin position="20"/>
        <end position="40"/>
    </location>
</feature>
<keyword evidence="1" id="KW-0812">Transmembrane</keyword>
<dbReference type="PANTHER" id="PTHR11183">
    <property type="entry name" value="GLYCOGENIN SUBFAMILY MEMBER"/>
    <property type="match status" value="1"/>
</dbReference>
<evidence type="ECO:0000313" key="2">
    <source>
        <dbReference type="EMBL" id="CAD8760911.1"/>
    </source>
</evidence>
<dbReference type="InterPro" id="IPR050587">
    <property type="entry name" value="GNT1/Glycosyltrans_8"/>
</dbReference>
<proteinExistence type="predicted"/>
<dbReference type="AlphaFoldDB" id="A0A7S0Y5G6"/>
<evidence type="ECO:0000256" key="1">
    <source>
        <dbReference type="SAM" id="Phobius"/>
    </source>
</evidence>
<dbReference type="Gene3D" id="3.90.550.10">
    <property type="entry name" value="Spore Coat Polysaccharide Biosynthesis Protein SpsA, Chain A"/>
    <property type="match status" value="1"/>
</dbReference>
<dbReference type="SUPFAM" id="SSF53448">
    <property type="entry name" value="Nucleotide-diphospho-sugar transferases"/>
    <property type="match status" value="1"/>
</dbReference>
<dbReference type="EMBL" id="HBFL01001336">
    <property type="protein sequence ID" value="CAD8760911.1"/>
    <property type="molecule type" value="Transcribed_RNA"/>
</dbReference>
<evidence type="ECO:0008006" key="3">
    <source>
        <dbReference type="Google" id="ProtNLM"/>
    </source>
</evidence>
<gene>
    <name evidence="2" type="ORF">PDEL1432_LOCUS951</name>
</gene>
<organism evidence="2">
    <name type="scientific">Pseudo-nitzschia delicatissima</name>
    <dbReference type="NCBI Taxonomy" id="44447"/>
    <lineage>
        <taxon>Eukaryota</taxon>
        <taxon>Sar</taxon>
        <taxon>Stramenopiles</taxon>
        <taxon>Ochrophyta</taxon>
        <taxon>Bacillariophyta</taxon>
        <taxon>Bacillariophyceae</taxon>
        <taxon>Bacillariophycidae</taxon>
        <taxon>Bacillariales</taxon>
        <taxon>Bacillariaceae</taxon>
        <taxon>Pseudo-nitzschia</taxon>
    </lineage>
</organism>
<dbReference type="InterPro" id="IPR029044">
    <property type="entry name" value="Nucleotide-diphossugar_trans"/>
</dbReference>
<sequence length="477" mass="53855">MKIRRKHESRRFLALNAKSLVLGCVAMVVMLYVVFFAKVIEMSKVREKIPDSAYLRENLDIPADHGDHDQLAIDRLGENEQAREVAPVAVTGAGDEPKKNAEATETTTIGFAVTITGCGKDPITEGAAVLKRSIHLASTHGNLGGKYDYKMYAIYHPSGLECAKTLESLGYTLVERETPVAVKDIEGEYLRSKIEKNGCCGEKELVKLEAYTLTQHPVVVHLDLDTLILQPLDGLFDWMLAGDQAKSFDSSSTTVQWPEDDVPQKINAFFTRDYNMGGAKKKRLKPVQGGFLVLRPDMKVYDEFVEIIRKGHFTDGGGWGGVTGVFYGSMTFQGIIPYFYDVLHPGTAVELNHCVFNQMADNPRNERTVNDVVHGKCMTGEDDCEDCRSRPLEEVFTAHFTLCQKPWWCLPQDQDMIQQRLCRKLHHQWYRIRSDLEESWGRSVMGEGDYQKDHFYGHCKSHGQKGYIYIQEPFGVP</sequence>
<name>A0A7S0Y5G6_9STRA</name>